<dbReference type="Proteomes" id="UP000295499">
    <property type="component" value="Unassembled WGS sequence"/>
</dbReference>
<dbReference type="Pfam" id="PF00850">
    <property type="entry name" value="Hist_deacetyl"/>
    <property type="match status" value="1"/>
</dbReference>
<dbReference type="GO" id="GO:0016787">
    <property type="term" value="F:hydrolase activity"/>
    <property type="evidence" value="ECO:0007669"/>
    <property type="project" value="UniProtKB-KW"/>
</dbReference>
<dbReference type="CDD" id="cd09993">
    <property type="entry name" value="HDAC_classIV"/>
    <property type="match status" value="1"/>
</dbReference>
<evidence type="ECO:0000259" key="3">
    <source>
        <dbReference type="Pfam" id="PF00850"/>
    </source>
</evidence>
<accession>A0A4R6IPC3</accession>
<dbReference type="SUPFAM" id="SSF52768">
    <property type="entry name" value="Arginase/deacetylase"/>
    <property type="match status" value="1"/>
</dbReference>
<sequence length="302" mass="33999">MIKIAFHGSYAHPLPEGHRFPMLKYELIPEQLLHQGIVKQQQFFSPDLVSEEVICLAHQRSYWQSLKELALPAKEQRRIGFPLTKQLIDRECRIVQGTIQGALLAKKYGIAFNVAGGTHHAGSNWGEGFCLLNDQAVAANYLLNNKLSHNILIIDLDVHQGNGTAQIFNRCSNVFTFSMHGENNFPFRKEKSDLDVGLDDGCLDAEYLDRLRLSLNFFESNLKPDFVFYLAGVDVLGTDKLGKLKLSRSACRQRDEMVFAYCKRQNLPVQVSMGGGYSSSIRDIVDAHCATFKAGIDIFEEL</sequence>
<dbReference type="GO" id="GO:0004407">
    <property type="term" value="F:histone deacetylase activity"/>
    <property type="evidence" value="ECO:0007669"/>
    <property type="project" value="InterPro"/>
</dbReference>
<dbReference type="RefSeq" id="WP_133551687.1">
    <property type="nucleotide sequence ID" value="NZ_SNWM01000001.1"/>
</dbReference>
<keyword evidence="2" id="KW-0378">Hydrolase</keyword>
<evidence type="ECO:0000313" key="5">
    <source>
        <dbReference type="Proteomes" id="UP000295499"/>
    </source>
</evidence>
<evidence type="ECO:0000313" key="4">
    <source>
        <dbReference type="EMBL" id="TDO24037.1"/>
    </source>
</evidence>
<dbReference type="InterPro" id="IPR044150">
    <property type="entry name" value="HDAC_classIV"/>
</dbReference>
<proteinExistence type="inferred from homology"/>
<gene>
    <name evidence="4" type="ORF">CLV32_0324</name>
</gene>
<feature type="domain" description="Histone deacetylase" evidence="3">
    <location>
        <begin position="20"/>
        <end position="290"/>
    </location>
</feature>
<dbReference type="EMBL" id="SNWM01000001">
    <property type="protein sequence ID" value="TDO24037.1"/>
    <property type="molecule type" value="Genomic_DNA"/>
</dbReference>
<evidence type="ECO:0000256" key="2">
    <source>
        <dbReference type="ARBA" id="ARBA00022801"/>
    </source>
</evidence>
<organism evidence="4 5">
    <name type="scientific">Pedobacter duraquae</name>
    <dbReference type="NCBI Taxonomy" id="425511"/>
    <lineage>
        <taxon>Bacteria</taxon>
        <taxon>Pseudomonadati</taxon>
        <taxon>Bacteroidota</taxon>
        <taxon>Sphingobacteriia</taxon>
        <taxon>Sphingobacteriales</taxon>
        <taxon>Sphingobacteriaceae</taxon>
        <taxon>Pedobacter</taxon>
    </lineage>
</organism>
<dbReference type="OrthoDB" id="9808367at2"/>
<dbReference type="Gene3D" id="3.40.800.20">
    <property type="entry name" value="Histone deacetylase domain"/>
    <property type="match status" value="1"/>
</dbReference>
<reference evidence="4 5" key="1">
    <citation type="submission" date="2019-03" db="EMBL/GenBank/DDBJ databases">
        <title>Genomic Encyclopedia of Archaeal and Bacterial Type Strains, Phase II (KMG-II): from individual species to whole genera.</title>
        <authorList>
            <person name="Goeker M."/>
        </authorList>
    </citation>
    <scope>NUCLEOTIDE SEQUENCE [LARGE SCALE GENOMIC DNA]</scope>
    <source>
        <strain evidence="4 5">DSM 19034</strain>
    </source>
</reference>
<keyword evidence="5" id="KW-1185">Reference proteome</keyword>
<protein>
    <submittedName>
        <fullName evidence="4">Acetoin utilization deacetylase AcuC-like enzyme</fullName>
    </submittedName>
</protein>
<dbReference type="PANTHER" id="PTHR10625">
    <property type="entry name" value="HISTONE DEACETYLASE HDAC1-RELATED"/>
    <property type="match status" value="1"/>
</dbReference>
<dbReference type="InterPro" id="IPR023801">
    <property type="entry name" value="His_deacetylse_dom"/>
</dbReference>
<evidence type="ECO:0000256" key="1">
    <source>
        <dbReference type="ARBA" id="ARBA00005947"/>
    </source>
</evidence>
<dbReference type="InterPro" id="IPR037138">
    <property type="entry name" value="His_deacetylse_dom_sf"/>
</dbReference>
<dbReference type="InterPro" id="IPR000286">
    <property type="entry name" value="HDACs"/>
</dbReference>
<dbReference type="GO" id="GO:0040029">
    <property type="term" value="P:epigenetic regulation of gene expression"/>
    <property type="evidence" value="ECO:0007669"/>
    <property type="project" value="TreeGrafter"/>
</dbReference>
<dbReference type="PRINTS" id="PR01270">
    <property type="entry name" value="HDASUPER"/>
</dbReference>
<dbReference type="InterPro" id="IPR023696">
    <property type="entry name" value="Ureohydrolase_dom_sf"/>
</dbReference>
<name>A0A4R6IPC3_9SPHI</name>
<dbReference type="PANTHER" id="PTHR10625:SF19">
    <property type="entry name" value="HISTONE DEACETYLASE 12"/>
    <property type="match status" value="1"/>
</dbReference>
<comment type="similarity">
    <text evidence="1">Belongs to the histone deacetylase family.</text>
</comment>
<comment type="caution">
    <text evidence="4">The sequence shown here is derived from an EMBL/GenBank/DDBJ whole genome shotgun (WGS) entry which is preliminary data.</text>
</comment>
<dbReference type="AlphaFoldDB" id="A0A4R6IPC3"/>